<evidence type="ECO:0000313" key="1">
    <source>
        <dbReference type="EMBL" id="CAA7404466.1"/>
    </source>
</evidence>
<dbReference type="PANTHER" id="PTHR47780">
    <property type="entry name" value="PROTEIN SET DOMAIN GROUP 41"/>
    <property type="match status" value="1"/>
</dbReference>
<organism evidence="1 2">
    <name type="scientific">Spirodela intermedia</name>
    <name type="common">Intermediate duckweed</name>
    <dbReference type="NCBI Taxonomy" id="51605"/>
    <lineage>
        <taxon>Eukaryota</taxon>
        <taxon>Viridiplantae</taxon>
        <taxon>Streptophyta</taxon>
        <taxon>Embryophyta</taxon>
        <taxon>Tracheophyta</taxon>
        <taxon>Spermatophyta</taxon>
        <taxon>Magnoliopsida</taxon>
        <taxon>Liliopsida</taxon>
        <taxon>Araceae</taxon>
        <taxon>Lemnoideae</taxon>
        <taxon>Spirodela</taxon>
    </lineage>
</organism>
<gene>
    <name evidence="1" type="ORF">SI8410_11015144</name>
</gene>
<dbReference type="InterPro" id="IPR046341">
    <property type="entry name" value="SET_dom_sf"/>
</dbReference>
<dbReference type="SUPFAM" id="SSF82199">
    <property type="entry name" value="SET domain"/>
    <property type="match status" value="1"/>
</dbReference>
<dbReference type="Gene3D" id="1.10.220.160">
    <property type="match status" value="1"/>
</dbReference>
<accession>A0A7I8L481</accession>
<dbReference type="EMBL" id="LR746274">
    <property type="protein sequence ID" value="CAA7404466.1"/>
    <property type="molecule type" value="Genomic_DNA"/>
</dbReference>
<dbReference type="PANTHER" id="PTHR47780:SF1">
    <property type="entry name" value="PROTEIN SET DOMAIN GROUP 41"/>
    <property type="match status" value="1"/>
</dbReference>
<dbReference type="Gene3D" id="6.10.140.2220">
    <property type="match status" value="1"/>
</dbReference>
<dbReference type="OrthoDB" id="5945798at2759"/>
<protein>
    <submittedName>
        <fullName evidence="1">Uncharacterized protein</fullName>
    </submittedName>
</protein>
<reference evidence="1" key="1">
    <citation type="submission" date="2020-02" db="EMBL/GenBank/DDBJ databases">
        <authorList>
            <person name="Scholz U."/>
            <person name="Mascher M."/>
            <person name="Fiebig A."/>
        </authorList>
    </citation>
    <scope>NUCLEOTIDE SEQUENCE</scope>
</reference>
<name>A0A7I8L481_SPIIN</name>
<sequence length="488" mass="53174">MEMRACEETAMSRDVTPGIAPLAVALHDSFLSSHCSSCFLQIPPSRFAAADSVDAGDHPPSCGGCAGLRYCSVECRNDDLDLHASSGECHFIRLVHFDRRDETTDLRAALRLLCSVRNLGFLPPRGEPRRISGLLAGGHEQLEEGCELWLRIREGRMLMSRAREMLRNQILEGEDVNDGCDGGGETEAALWVVITNGVEVQIGEGRAIGIGVYGPRFSWFNHSCSPNACYRFELHGSECFRCDRGSLVYPSSTGPEDDAMPLHHLSLKAYTALASIYRVRGRGDGGGDAVPGGPEMARAAAAYALLLAGTTHHLFLSDPSLMATAAHFWVNAGESFLSLTHCPTTGWINLPEFDTIFLPGESSLPWDEFRGTSFKFVDCVSRIASKVWADMVSGIRCLSEIKSPVDFRWLGEKNMPHESLGACGAPDSYSGEGRCVGCRCEVDDGVEDDSGTVRRLAVHCLVYGGYLATLCYGPRSHCVDRIRSLPTR</sequence>
<evidence type="ECO:0000313" key="2">
    <source>
        <dbReference type="Proteomes" id="UP000663760"/>
    </source>
</evidence>
<dbReference type="AlphaFoldDB" id="A0A7I8L481"/>
<proteinExistence type="predicted"/>
<keyword evidence="2" id="KW-1185">Reference proteome</keyword>
<dbReference type="Proteomes" id="UP000663760">
    <property type="component" value="Chromosome 11"/>
</dbReference>
<dbReference type="Gene3D" id="2.170.270.10">
    <property type="entry name" value="SET domain"/>
    <property type="match status" value="1"/>
</dbReference>